<comment type="subcellular location">
    <subcellularLocation>
        <location evidence="1">Cytoplasm</location>
    </subcellularLocation>
</comment>
<organism evidence="8 9">
    <name type="scientific">Helobdella robusta</name>
    <name type="common">Californian leech</name>
    <dbReference type="NCBI Taxonomy" id="6412"/>
    <lineage>
        <taxon>Eukaryota</taxon>
        <taxon>Metazoa</taxon>
        <taxon>Spiralia</taxon>
        <taxon>Lophotrochozoa</taxon>
        <taxon>Annelida</taxon>
        <taxon>Clitellata</taxon>
        <taxon>Hirudinea</taxon>
        <taxon>Rhynchobdellida</taxon>
        <taxon>Glossiphoniidae</taxon>
        <taxon>Helobdella</taxon>
    </lineage>
</organism>
<dbReference type="GO" id="GO:0030036">
    <property type="term" value="P:actin cytoskeleton organization"/>
    <property type="evidence" value="ECO:0000318"/>
    <property type="project" value="GO_Central"/>
</dbReference>
<dbReference type="HOGENOM" id="CLU_545470_0_0_1"/>
<dbReference type="EMBL" id="AMQM01002266">
    <property type="status" value="NOT_ANNOTATED_CDS"/>
    <property type="molecule type" value="Genomic_DNA"/>
</dbReference>
<evidence type="ECO:0000256" key="5">
    <source>
        <dbReference type="ARBA" id="ARBA00023054"/>
    </source>
</evidence>
<dbReference type="EMBL" id="KB097753">
    <property type="protein sequence ID" value="ESN90479.1"/>
    <property type="molecule type" value="Genomic_DNA"/>
</dbReference>
<name>T1EXU4_HELRO</name>
<gene>
    <name evidence="8" type="primary">20201394</name>
    <name evidence="7" type="ORF">HELRODRAFT_166150</name>
</gene>
<keyword evidence="4" id="KW-0597">Phosphoprotein</keyword>
<evidence type="ECO:0000313" key="8">
    <source>
        <dbReference type="EnsemblMetazoa" id="HelroP166150"/>
    </source>
</evidence>
<dbReference type="GO" id="GO:0005085">
    <property type="term" value="F:guanyl-nucleotide exchange factor activity"/>
    <property type="evidence" value="ECO:0000318"/>
    <property type="project" value="GO_Central"/>
</dbReference>
<comment type="similarity">
    <text evidence="2">Belongs to the BRAG family.</text>
</comment>
<dbReference type="SMART" id="SM00222">
    <property type="entry name" value="Sec7"/>
    <property type="match status" value="1"/>
</dbReference>
<dbReference type="FunCoup" id="T1EXU4">
    <property type="interactions" value="354"/>
</dbReference>
<dbReference type="OrthoDB" id="430364at2759"/>
<reference evidence="7 9" key="2">
    <citation type="journal article" date="2013" name="Nature">
        <title>Insights into bilaterian evolution from three spiralian genomes.</title>
        <authorList>
            <person name="Simakov O."/>
            <person name="Marletaz F."/>
            <person name="Cho S.J."/>
            <person name="Edsinger-Gonzales E."/>
            <person name="Havlak P."/>
            <person name="Hellsten U."/>
            <person name="Kuo D.H."/>
            <person name="Larsson T."/>
            <person name="Lv J."/>
            <person name="Arendt D."/>
            <person name="Savage R."/>
            <person name="Osoegawa K."/>
            <person name="de Jong P."/>
            <person name="Grimwood J."/>
            <person name="Chapman J.A."/>
            <person name="Shapiro H."/>
            <person name="Aerts A."/>
            <person name="Otillar R.P."/>
            <person name="Terry A.Y."/>
            <person name="Boore J.L."/>
            <person name="Grigoriev I.V."/>
            <person name="Lindberg D.R."/>
            <person name="Seaver E.C."/>
            <person name="Weisblat D.A."/>
            <person name="Putnam N.H."/>
            <person name="Rokhsar D.S."/>
        </authorList>
    </citation>
    <scope>NUCLEOTIDE SEQUENCE</scope>
</reference>
<dbReference type="Gene3D" id="1.10.220.20">
    <property type="match status" value="1"/>
</dbReference>
<dbReference type="CTD" id="20201394"/>
<dbReference type="eggNOG" id="KOG0931">
    <property type="taxonomic scope" value="Eukaryota"/>
</dbReference>
<accession>T1EXU4</accession>
<dbReference type="InterPro" id="IPR000904">
    <property type="entry name" value="Sec7_dom"/>
</dbReference>
<dbReference type="Gene3D" id="2.30.29.30">
    <property type="entry name" value="Pleckstrin-homology domain (PH domain)/Phosphotyrosine-binding domain (PTB)"/>
    <property type="match status" value="1"/>
</dbReference>
<dbReference type="InterPro" id="IPR023394">
    <property type="entry name" value="Sec7_C_sf"/>
</dbReference>
<dbReference type="GO" id="GO:0005737">
    <property type="term" value="C:cytoplasm"/>
    <property type="evidence" value="ECO:0007669"/>
    <property type="project" value="UniProtKB-SubCell"/>
</dbReference>
<sequence>MAAKYNLSSFFVDHWIKMLENEYGGRNKSQNAAKIIQSTFRKYMLQKKFVKLCEMIKKEPHFSFLPGKNIVFSEQSEDEEFSKFDLFNNDLILHSLVQDYLVNEKIKLDQINSREINNLPENFYDVIMSYKNIERKPNSESSVSHETLQNDESQIVEDVIKPEYVDSLQKTSSTSPLFFYNSLIEDSFVNSRKMLYKVGLNLFNKNPEKGIKFLIENGFIAQKPSAIAKFFQTRSGISKQMIGEYLGDINKSFNNQDKKNLKHFVEGEAQKIEKLVEVFSFHYCKSNVCLVSQFKSADTVFLLAFAIIMLNTDLHNPNIKPKKKMKMEEFVKNLEGVDGGNNIDRNFLTHLYENILNEQLIPAADHTSLVLKIEKLIVDKKPVDYKYGVMLKPRICDYPNISFNARNNSDQMNLIEDLREVIGESNKMESIRIDEELEKQRLRRMNKEFVCEEDLLNTVKCENTKNLGSFRLSDIENFKIRKHVSHSLADIYNKPKEPFE</sequence>
<dbReference type="AlphaFoldDB" id="T1EXU4"/>
<dbReference type="Proteomes" id="UP000015101">
    <property type="component" value="Unassembled WGS sequence"/>
</dbReference>
<dbReference type="SUPFAM" id="SSF48425">
    <property type="entry name" value="Sec7 domain"/>
    <property type="match status" value="1"/>
</dbReference>
<dbReference type="InterPro" id="IPR035999">
    <property type="entry name" value="Sec7_dom_sf"/>
</dbReference>
<evidence type="ECO:0000256" key="1">
    <source>
        <dbReference type="ARBA" id="ARBA00004496"/>
    </source>
</evidence>
<keyword evidence="9" id="KW-1185">Reference proteome</keyword>
<dbReference type="InterPro" id="IPR011993">
    <property type="entry name" value="PH-like_dom_sf"/>
</dbReference>
<dbReference type="CDD" id="cd00171">
    <property type="entry name" value="Sec7"/>
    <property type="match status" value="1"/>
</dbReference>
<evidence type="ECO:0000259" key="6">
    <source>
        <dbReference type="PROSITE" id="PS50190"/>
    </source>
</evidence>
<dbReference type="PANTHER" id="PTHR10663:SF342">
    <property type="entry name" value="FI21420P1"/>
    <property type="match status" value="1"/>
</dbReference>
<dbReference type="PROSITE" id="PS50190">
    <property type="entry name" value="SEC7"/>
    <property type="match status" value="1"/>
</dbReference>
<dbReference type="RefSeq" id="XP_009031407.1">
    <property type="nucleotide sequence ID" value="XM_009033159.1"/>
</dbReference>
<evidence type="ECO:0000256" key="4">
    <source>
        <dbReference type="ARBA" id="ARBA00022553"/>
    </source>
</evidence>
<dbReference type="PROSITE" id="PS50096">
    <property type="entry name" value="IQ"/>
    <property type="match status" value="1"/>
</dbReference>
<dbReference type="Gene3D" id="1.10.1000.11">
    <property type="entry name" value="Arf Nucleotide-binding Site Opener,domain 2"/>
    <property type="match status" value="1"/>
</dbReference>
<dbReference type="KEGG" id="hro:HELRODRAFT_166150"/>
<evidence type="ECO:0000313" key="7">
    <source>
        <dbReference type="EMBL" id="ESN90479.1"/>
    </source>
</evidence>
<dbReference type="Pfam" id="PF16453">
    <property type="entry name" value="IQ_SEC7_PH"/>
    <property type="match status" value="1"/>
</dbReference>
<evidence type="ECO:0000313" key="9">
    <source>
        <dbReference type="Proteomes" id="UP000015101"/>
    </source>
</evidence>
<evidence type="ECO:0000256" key="2">
    <source>
        <dbReference type="ARBA" id="ARBA00006248"/>
    </source>
</evidence>
<dbReference type="EnsemblMetazoa" id="HelroT166150">
    <property type="protein sequence ID" value="HelroP166150"/>
    <property type="gene ID" value="HelroG166150"/>
</dbReference>
<protein>
    <recommendedName>
        <fullName evidence="6">SEC7 domain-containing protein</fullName>
    </recommendedName>
</protein>
<proteinExistence type="inferred from homology"/>
<reference evidence="9" key="1">
    <citation type="submission" date="2012-12" db="EMBL/GenBank/DDBJ databases">
        <authorList>
            <person name="Hellsten U."/>
            <person name="Grimwood J."/>
            <person name="Chapman J.A."/>
            <person name="Shapiro H."/>
            <person name="Aerts A."/>
            <person name="Otillar R.P."/>
            <person name="Terry A.Y."/>
            <person name="Boore J.L."/>
            <person name="Simakov O."/>
            <person name="Marletaz F."/>
            <person name="Cho S.-J."/>
            <person name="Edsinger-Gonzales E."/>
            <person name="Havlak P."/>
            <person name="Kuo D.-H."/>
            <person name="Larsson T."/>
            <person name="Lv J."/>
            <person name="Arendt D."/>
            <person name="Savage R."/>
            <person name="Osoegawa K."/>
            <person name="de Jong P."/>
            <person name="Lindberg D.R."/>
            <person name="Seaver E.C."/>
            <person name="Weisblat D.A."/>
            <person name="Putnam N.H."/>
            <person name="Grigoriev I.V."/>
            <person name="Rokhsar D.S."/>
        </authorList>
    </citation>
    <scope>NUCLEOTIDE SEQUENCE</scope>
</reference>
<dbReference type="PANTHER" id="PTHR10663">
    <property type="entry name" value="GUANYL-NUCLEOTIDE EXCHANGE FACTOR"/>
    <property type="match status" value="1"/>
</dbReference>
<feature type="domain" description="SEC7" evidence="6">
    <location>
        <begin position="185"/>
        <end position="358"/>
    </location>
</feature>
<dbReference type="GeneID" id="20201394"/>
<dbReference type="Pfam" id="PF01369">
    <property type="entry name" value="Sec7"/>
    <property type="match status" value="1"/>
</dbReference>
<dbReference type="InterPro" id="IPR033742">
    <property type="entry name" value="IQSEC_PH"/>
</dbReference>
<dbReference type="InParanoid" id="T1EXU4"/>
<reference evidence="8" key="3">
    <citation type="submission" date="2015-06" db="UniProtKB">
        <authorList>
            <consortium name="EnsemblMetazoa"/>
        </authorList>
    </citation>
    <scope>IDENTIFICATION</scope>
</reference>
<keyword evidence="5" id="KW-0175">Coiled coil</keyword>
<dbReference type="GO" id="GO:0032012">
    <property type="term" value="P:regulation of ARF protein signal transduction"/>
    <property type="evidence" value="ECO:0007669"/>
    <property type="project" value="InterPro"/>
</dbReference>
<keyword evidence="3" id="KW-0963">Cytoplasm</keyword>
<evidence type="ECO:0000256" key="3">
    <source>
        <dbReference type="ARBA" id="ARBA00022490"/>
    </source>
</evidence>